<organism evidence="1 2">
    <name type="scientific">Pedobacter ginsenosidimutans</name>
    <dbReference type="NCBI Taxonomy" id="687842"/>
    <lineage>
        <taxon>Bacteria</taxon>
        <taxon>Pseudomonadati</taxon>
        <taxon>Bacteroidota</taxon>
        <taxon>Sphingobacteriia</taxon>
        <taxon>Sphingobacteriales</taxon>
        <taxon>Sphingobacteriaceae</taxon>
        <taxon>Pedobacter</taxon>
    </lineage>
</organism>
<name>A0A0T5VR02_9SPHI</name>
<protein>
    <submittedName>
        <fullName evidence="1">Uncharacterized protein</fullName>
    </submittedName>
</protein>
<accession>A0A0T5VR02</accession>
<evidence type="ECO:0000313" key="1">
    <source>
        <dbReference type="EMBL" id="KRT16290.1"/>
    </source>
</evidence>
<dbReference type="RefSeq" id="WP_057932005.1">
    <property type="nucleotide sequence ID" value="NZ_LMZQ01000005.1"/>
</dbReference>
<proteinExistence type="predicted"/>
<gene>
    <name evidence="1" type="ORF">ASU31_08945</name>
</gene>
<keyword evidence="2" id="KW-1185">Reference proteome</keyword>
<dbReference type="OrthoDB" id="965614at2"/>
<evidence type="ECO:0000313" key="2">
    <source>
        <dbReference type="Proteomes" id="UP000051950"/>
    </source>
</evidence>
<sequence>METLIINIPEKKSELVKQLLKELGVTFKKESAGKSVPNSVTQKTIDDAHKGIGIGEPIKDINSYINSL</sequence>
<comment type="caution">
    <text evidence="1">The sequence shown here is derived from an EMBL/GenBank/DDBJ whole genome shotgun (WGS) entry which is preliminary data.</text>
</comment>
<dbReference type="Proteomes" id="UP000051950">
    <property type="component" value="Unassembled WGS sequence"/>
</dbReference>
<dbReference type="STRING" id="687842.ASU31_08945"/>
<dbReference type="EMBL" id="LMZQ01000005">
    <property type="protein sequence ID" value="KRT16290.1"/>
    <property type="molecule type" value="Genomic_DNA"/>
</dbReference>
<dbReference type="AlphaFoldDB" id="A0A0T5VR02"/>
<reference evidence="1 2" key="1">
    <citation type="submission" date="2015-11" db="EMBL/GenBank/DDBJ databases">
        <title>Sequence of Pedobacter ginsenosidimutans.</title>
        <authorList>
            <person name="Carson E."/>
            <person name="Keyser V."/>
            <person name="Newman J."/>
            <person name="Miller J."/>
        </authorList>
    </citation>
    <scope>NUCLEOTIDE SEQUENCE [LARGE SCALE GENOMIC DNA]</scope>
    <source>
        <strain evidence="1 2">KACC 14530</strain>
    </source>
</reference>